<sequence length="168" mass="18238">MRRILRALDGATQAANVAGSLLILALMVLVGLDVAGRNLFGAPVPGVPEMVTLSIVAIVFLQIPQALRAGRMTRSDAFPGWLNRRAPVLGKLLETLFDLAAIAVVWVILRQTWPLFTRAWERGEFIGALGDFTAPVWPVKATILLGCTLLSLQFAARILRRWVGGARA</sequence>
<reference evidence="1" key="1">
    <citation type="submission" date="2022-06" db="EMBL/GenBank/DDBJ databases">
        <title>Lutimaribacter sp. EGI FJ00013, a novel bacterium isolated from a salt lake sediment enrichment.</title>
        <authorList>
            <person name="Gao L."/>
            <person name="Fang B.-Z."/>
            <person name="Li W.-J."/>
        </authorList>
    </citation>
    <scope>NUCLEOTIDE SEQUENCE</scope>
    <source>
        <strain evidence="1">EGI FJ00013</strain>
    </source>
</reference>
<keyword evidence="2" id="KW-1185">Reference proteome</keyword>
<gene>
    <name evidence="1" type="ORF">M8744_12220</name>
</gene>
<dbReference type="EMBL" id="JAMQGO010000008">
    <property type="protein sequence ID" value="MCM2562910.1"/>
    <property type="molecule type" value="Genomic_DNA"/>
</dbReference>
<comment type="caution">
    <text evidence="1">The sequence shown here is derived from an EMBL/GenBank/DDBJ whole genome shotgun (WGS) entry which is preliminary data.</text>
</comment>
<protein>
    <submittedName>
        <fullName evidence="1">TRAP transporter small permease subunit</fullName>
    </submittedName>
</protein>
<organism evidence="1 2">
    <name type="scientific">Lutimaribacter degradans</name>
    <dbReference type="NCBI Taxonomy" id="2945989"/>
    <lineage>
        <taxon>Bacteria</taxon>
        <taxon>Pseudomonadati</taxon>
        <taxon>Pseudomonadota</taxon>
        <taxon>Alphaproteobacteria</taxon>
        <taxon>Rhodobacterales</taxon>
        <taxon>Roseobacteraceae</taxon>
        <taxon>Lutimaribacter</taxon>
    </lineage>
</organism>
<evidence type="ECO:0000313" key="1">
    <source>
        <dbReference type="EMBL" id="MCM2562910.1"/>
    </source>
</evidence>
<proteinExistence type="predicted"/>
<evidence type="ECO:0000313" key="2">
    <source>
        <dbReference type="Proteomes" id="UP001203036"/>
    </source>
</evidence>
<name>A0ACC5ZYL1_9RHOB</name>
<accession>A0ACC5ZYL1</accession>
<dbReference type="Proteomes" id="UP001203036">
    <property type="component" value="Unassembled WGS sequence"/>
</dbReference>